<dbReference type="EMBL" id="MQSV01000003">
    <property type="protein sequence ID" value="OKL47891.1"/>
    <property type="molecule type" value="Genomic_DNA"/>
</dbReference>
<evidence type="ECO:0000259" key="4">
    <source>
        <dbReference type="Pfam" id="PF02237"/>
    </source>
</evidence>
<evidence type="ECO:0000313" key="6">
    <source>
        <dbReference type="EMBL" id="OKL47891.1"/>
    </source>
</evidence>
<dbReference type="Proteomes" id="UP000186785">
    <property type="component" value="Unassembled WGS sequence"/>
</dbReference>
<dbReference type="Pfam" id="PF03099">
    <property type="entry name" value="BPL_LplA_LipB"/>
    <property type="match status" value="1"/>
</dbReference>
<evidence type="ECO:0000256" key="1">
    <source>
        <dbReference type="ARBA" id="ARBA00023267"/>
    </source>
</evidence>
<dbReference type="AlphaFoldDB" id="A0A1Q5PLF6"/>
<dbReference type="Pfam" id="PF02237">
    <property type="entry name" value="BPL_C"/>
    <property type="match status" value="1"/>
</dbReference>
<dbReference type="OrthoDB" id="9807064at2"/>
<protein>
    <recommendedName>
        <fullName evidence="2">biotin--[biotin carboxyl-carrier protein] ligase</fullName>
        <ecNumber evidence="2">6.3.4.15</ecNumber>
    </recommendedName>
</protein>
<dbReference type="SUPFAM" id="SSF55681">
    <property type="entry name" value="Class II aaRS and biotin synthetases"/>
    <property type="match status" value="1"/>
</dbReference>
<dbReference type="InterPro" id="IPR004143">
    <property type="entry name" value="BPL_LPL_catalytic"/>
</dbReference>
<dbReference type="Gene3D" id="3.30.930.10">
    <property type="entry name" value="Bira Bifunctional Protein, Domain 2"/>
    <property type="match status" value="1"/>
</dbReference>
<dbReference type="STRING" id="1921764.BSR28_06460"/>
<comment type="caution">
    <text evidence="6">The sequence shown here is derived from an EMBL/GenBank/DDBJ whole genome shotgun (WGS) entry which is preliminary data.</text>
</comment>
<evidence type="ECO:0000256" key="3">
    <source>
        <dbReference type="SAM" id="MobiDB-lite"/>
    </source>
</evidence>
<dbReference type="EC" id="6.3.4.15" evidence="2"/>
<sequence length="327" mass="36096">MNPQVPIIQLPEVTSTQDEVRFAWNPKAPLRIPAEELETNAIDLDARLPVTDLVPFGLQASHQSQGRGRFNRTWEDHPSGSILLSLAVQLPQQQAHQAGWLPGLLSLAAAESINQLAPEVKNEWSLKWPNDLWLSGKLAGTLAQALTVANQKDGSGAPSAKENGSQTVENSEANGLEPKNSKMAAQPQRYICGIGMNLKAPVTTEELPYVADLESRLLNRAPQIELDPWVWGQQIADNFLRILKSWQEADWDISHSLLPYFESKLLGLGREVTFQQPGPDGELAPARTGVIRGITSEGALKLEVDDNLLIFTSGELTFPNKEEFKRY</sequence>
<evidence type="ECO:0000313" key="7">
    <source>
        <dbReference type="Proteomes" id="UP000186785"/>
    </source>
</evidence>
<name>A0A1Q5PLF6_9ACTO</name>
<feature type="domain" description="Biotin protein ligase C-terminal" evidence="4">
    <location>
        <begin position="268"/>
        <end position="315"/>
    </location>
</feature>
<dbReference type="InterPro" id="IPR045864">
    <property type="entry name" value="aa-tRNA-synth_II/BPL/LPL"/>
</dbReference>
<organism evidence="6 7">
    <name type="scientific">Boudabousia liubingyangii</name>
    <dbReference type="NCBI Taxonomy" id="1921764"/>
    <lineage>
        <taxon>Bacteria</taxon>
        <taxon>Bacillati</taxon>
        <taxon>Actinomycetota</taxon>
        <taxon>Actinomycetes</taxon>
        <taxon>Actinomycetales</taxon>
        <taxon>Actinomycetaceae</taxon>
        <taxon>Boudabousia</taxon>
    </lineage>
</organism>
<dbReference type="PANTHER" id="PTHR12835">
    <property type="entry name" value="BIOTIN PROTEIN LIGASE"/>
    <property type="match status" value="1"/>
</dbReference>
<gene>
    <name evidence="6" type="ORF">BSR29_05220</name>
</gene>
<feature type="compositionally biased region" description="Polar residues" evidence="3">
    <location>
        <begin position="162"/>
        <end position="173"/>
    </location>
</feature>
<keyword evidence="7" id="KW-1185">Reference proteome</keyword>
<feature type="domain" description="BPL/LPL catalytic" evidence="5">
    <location>
        <begin position="60"/>
        <end position="143"/>
    </location>
</feature>
<keyword evidence="1" id="KW-0092">Biotin</keyword>
<reference evidence="6 7" key="1">
    <citation type="submission" date="2016-11" db="EMBL/GenBank/DDBJ databases">
        <title>Actinomyces gypaetusis sp. nov. isolated from the vulture Gypaetus barbatus in Qinghai Tibet Plateau China.</title>
        <authorList>
            <person name="Meng X."/>
        </authorList>
    </citation>
    <scope>NUCLEOTIDE SEQUENCE [LARGE SCALE GENOMIC DNA]</scope>
    <source>
        <strain evidence="6 7">VUL4_2</strain>
    </source>
</reference>
<feature type="region of interest" description="Disordered" evidence="3">
    <location>
        <begin position="150"/>
        <end position="182"/>
    </location>
</feature>
<dbReference type="GO" id="GO:0005737">
    <property type="term" value="C:cytoplasm"/>
    <property type="evidence" value="ECO:0007669"/>
    <property type="project" value="TreeGrafter"/>
</dbReference>
<accession>A0A1Q5PLF6</accession>
<evidence type="ECO:0000259" key="5">
    <source>
        <dbReference type="Pfam" id="PF03099"/>
    </source>
</evidence>
<dbReference type="GO" id="GO:0004077">
    <property type="term" value="F:biotin--[biotin carboxyl-carrier protein] ligase activity"/>
    <property type="evidence" value="ECO:0007669"/>
    <property type="project" value="UniProtKB-EC"/>
</dbReference>
<dbReference type="InterPro" id="IPR003142">
    <property type="entry name" value="BPL_C"/>
</dbReference>
<evidence type="ECO:0000256" key="2">
    <source>
        <dbReference type="ARBA" id="ARBA00024227"/>
    </source>
</evidence>
<dbReference type="RefSeq" id="WP_073709251.1">
    <property type="nucleotide sequence ID" value="NZ_MQSU01000003.1"/>
</dbReference>
<dbReference type="PANTHER" id="PTHR12835:SF5">
    <property type="entry name" value="BIOTIN--PROTEIN LIGASE"/>
    <property type="match status" value="1"/>
</dbReference>
<proteinExistence type="predicted"/>